<dbReference type="Gene3D" id="3.40.1280.10">
    <property type="match status" value="1"/>
</dbReference>
<evidence type="ECO:0000313" key="7">
    <source>
        <dbReference type="Proteomes" id="UP001291687"/>
    </source>
</evidence>
<dbReference type="InterPro" id="IPR029026">
    <property type="entry name" value="tRNA_m1G_MTases_N"/>
</dbReference>
<sequence>MKIQIISVGKLSGELSQIADKYKKMIGWQIRTTELQHSKKPSPAEIKEDEAKQIGAKITNGSYIVVLDLVGKQISSEGFSTVFAKQMMLGKSIDFIIGGAFGLDEIILKTANIKLCLSEMTFPHQLVKVILLEQIYRAQTILDNHPYHK</sequence>
<comment type="subcellular location">
    <subcellularLocation>
        <location evidence="5">Cytoplasm</location>
    </subcellularLocation>
</comment>
<dbReference type="GO" id="GO:0032259">
    <property type="term" value="P:methylation"/>
    <property type="evidence" value="ECO:0007669"/>
    <property type="project" value="UniProtKB-KW"/>
</dbReference>
<proteinExistence type="inferred from homology"/>
<gene>
    <name evidence="5" type="primary">rlmH</name>
    <name evidence="6" type="ORF">Megvenef_00855</name>
</gene>
<feature type="binding site" evidence="5">
    <location>
        <begin position="117"/>
        <end position="122"/>
    </location>
    <ligand>
        <name>S-adenosyl-L-methionine</name>
        <dbReference type="ChEBI" id="CHEBI:59789"/>
    </ligand>
</feature>
<keyword evidence="7" id="KW-1185">Reference proteome</keyword>
<dbReference type="InterPro" id="IPR029028">
    <property type="entry name" value="Alpha/beta_knot_MTases"/>
</dbReference>
<dbReference type="PANTHER" id="PTHR33603">
    <property type="entry name" value="METHYLTRANSFERASE"/>
    <property type="match status" value="1"/>
</dbReference>
<evidence type="ECO:0000256" key="3">
    <source>
        <dbReference type="ARBA" id="ARBA00022691"/>
    </source>
</evidence>
<comment type="caution">
    <text evidence="6">The sequence shown here is derived from an EMBL/GenBank/DDBJ whole genome shotgun (WGS) entry which is preliminary data.</text>
</comment>
<dbReference type="GO" id="GO:0008168">
    <property type="term" value="F:methyltransferase activity"/>
    <property type="evidence" value="ECO:0007669"/>
    <property type="project" value="UniProtKB-KW"/>
</dbReference>
<comment type="function">
    <text evidence="5">Specifically methylates the pseudouridine at position 1915 (m3Psi1915) in 23S rRNA.</text>
</comment>
<keyword evidence="1 5" id="KW-0489">Methyltransferase</keyword>
<evidence type="ECO:0000256" key="2">
    <source>
        <dbReference type="ARBA" id="ARBA00022679"/>
    </source>
</evidence>
<keyword evidence="5" id="KW-0963">Cytoplasm</keyword>
<dbReference type="HAMAP" id="MF_00658">
    <property type="entry name" value="23SrRNA_methyltr_H"/>
    <property type="match status" value="1"/>
</dbReference>
<keyword evidence="2 5" id="KW-0808">Transferase</keyword>
<dbReference type="Proteomes" id="UP001291687">
    <property type="component" value="Unassembled WGS sequence"/>
</dbReference>
<feature type="binding site" evidence="5">
    <location>
        <position position="67"/>
    </location>
    <ligand>
        <name>S-adenosyl-L-methionine</name>
        <dbReference type="ChEBI" id="CHEBI:59789"/>
    </ligand>
</feature>
<dbReference type="CDD" id="cd18081">
    <property type="entry name" value="RlmH-like"/>
    <property type="match status" value="1"/>
</dbReference>
<dbReference type="InterPro" id="IPR003742">
    <property type="entry name" value="RlmH-like"/>
</dbReference>
<evidence type="ECO:0000313" key="6">
    <source>
        <dbReference type="EMBL" id="MEA0970886.1"/>
    </source>
</evidence>
<evidence type="ECO:0000256" key="4">
    <source>
        <dbReference type="ARBA" id="ARBA00038303"/>
    </source>
</evidence>
<comment type="similarity">
    <text evidence="4 5">Belongs to the RNA methyltransferase RlmH family.</text>
</comment>
<dbReference type="EC" id="2.1.1.177" evidence="5"/>
<dbReference type="PANTHER" id="PTHR33603:SF1">
    <property type="entry name" value="RIBOSOMAL RNA LARGE SUBUNIT METHYLTRANSFERASE H"/>
    <property type="match status" value="1"/>
</dbReference>
<comment type="catalytic activity">
    <reaction evidence="5">
        <text>pseudouridine(1915) in 23S rRNA + S-adenosyl-L-methionine = N(3)-methylpseudouridine(1915) in 23S rRNA + S-adenosyl-L-homocysteine + H(+)</text>
        <dbReference type="Rhea" id="RHEA:42752"/>
        <dbReference type="Rhea" id="RHEA-COMP:10221"/>
        <dbReference type="Rhea" id="RHEA-COMP:10222"/>
        <dbReference type="ChEBI" id="CHEBI:15378"/>
        <dbReference type="ChEBI" id="CHEBI:57856"/>
        <dbReference type="ChEBI" id="CHEBI:59789"/>
        <dbReference type="ChEBI" id="CHEBI:65314"/>
        <dbReference type="ChEBI" id="CHEBI:74486"/>
        <dbReference type="EC" id="2.1.1.177"/>
    </reaction>
</comment>
<name>A0ABU5NCK9_9RICK</name>
<feature type="binding site" evidence="5">
    <location>
        <position position="98"/>
    </location>
    <ligand>
        <name>S-adenosyl-L-methionine</name>
        <dbReference type="ChEBI" id="CHEBI:59789"/>
    </ligand>
</feature>
<evidence type="ECO:0000256" key="5">
    <source>
        <dbReference type="HAMAP-Rule" id="MF_00658"/>
    </source>
</evidence>
<dbReference type="PIRSF" id="PIRSF004505">
    <property type="entry name" value="MT_bac"/>
    <property type="match status" value="1"/>
</dbReference>
<reference evidence="6 7" key="1">
    <citation type="submission" date="2023-03" db="EMBL/GenBank/DDBJ databases">
        <title>Host association and intracellularity evolved multiple times independently in the Rickettsiales.</title>
        <authorList>
            <person name="Castelli M."/>
            <person name="Nardi T."/>
            <person name="Gammuto L."/>
            <person name="Bellinzona G."/>
            <person name="Sabaneyeva E."/>
            <person name="Potekhin A."/>
            <person name="Serra V."/>
            <person name="Petroni G."/>
            <person name="Sassera D."/>
        </authorList>
    </citation>
    <scope>NUCLEOTIDE SEQUENCE [LARGE SCALE GENOMIC DNA]</scope>
    <source>
        <strain evidence="6 7">Sr 2-6</strain>
    </source>
</reference>
<dbReference type="Pfam" id="PF02590">
    <property type="entry name" value="SPOUT_MTase"/>
    <property type="match status" value="1"/>
</dbReference>
<protein>
    <recommendedName>
        <fullName evidence="5">Ribosomal RNA large subunit methyltransferase H</fullName>
        <ecNumber evidence="5">2.1.1.177</ecNumber>
    </recommendedName>
    <alternativeName>
        <fullName evidence="5">23S rRNA (pseudouridine1915-N3)-methyltransferase</fullName>
    </alternativeName>
    <alternativeName>
        <fullName evidence="5">23S rRNA m3Psi1915 methyltransferase</fullName>
    </alternativeName>
    <alternativeName>
        <fullName evidence="5">rRNA (pseudouridine-N3-)-methyltransferase RlmH</fullName>
    </alternativeName>
</protein>
<keyword evidence="3 5" id="KW-0949">S-adenosyl-L-methionine</keyword>
<organism evidence="6 7">
    <name type="scientific">Candidatus Megaera venefica</name>
    <dbReference type="NCBI Taxonomy" id="2055910"/>
    <lineage>
        <taxon>Bacteria</taxon>
        <taxon>Pseudomonadati</taxon>
        <taxon>Pseudomonadota</taxon>
        <taxon>Alphaproteobacteria</taxon>
        <taxon>Rickettsiales</taxon>
        <taxon>Rickettsiaceae</taxon>
        <taxon>Candidatus Megaera</taxon>
    </lineage>
</organism>
<dbReference type="RefSeq" id="WP_322776785.1">
    <property type="nucleotide sequence ID" value="NZ_JARJFB010000056.1"/>
</dbReference>
<comment type="subunit">
    <text evidence="5">Homodimer.</text>
</comment>
<keyword evidence="5" id="KW-0698">rRNA processing</keyword>
<dbReference type="SUPFAM" id="SSF75217">
    <property type="entry name" value="alpha/beta knot"/>
    <property type="match status" value="1"/>
</dbReference>
<evidence type="ECO:0000256" key="1">
    <source>
        <dbReference type="ARBA" id="ARBA00022603"/>
    </source>
</evidence>
<accession>A0ABU5NCK9</accession>
<dbReference type="EMBL" id="JARJFB010000056">
    <property type="protein sequence ID" value="MEA0970886.1"/>
    <property type="molecule type" value="Genomic_DNA"/>
</dbReference>